<evidence type="ECO:0000256" key="1">
    <source>
        <dbReference type="SAM" id="MobiDB-lite"/>
    </source>
</evidence>
<dbReference type="InterPro" id="IPR012334">
    <property type="entry name" value="Pectin_lyas_fold"/>
</dbReference>
<evidence type="ECO:0000313" key="2">
    <source>
        <dbReference type="EMBL" id="MBC6112081.1"/>
    </source>
</evidence>
<dbReference type="EMBL" id="JACRYL010000016">
    <property type="protein sequence ID" value="MBC6112081.1"/>
    <property type="molecule type" value="Genomic_DNA"/>
</dbReference>
<proteinExistence type="predicted"/>
<evidence type="ECO:0008006" key="4">
    <source>
        <dbReference type="Google" id="ProtNLM"/>
    </source>
</evidence>
<organism evidence="2 3">
    <name type="scientific">Pedobacter fastidiosus</name>
    <dbReference type="NCBI Taxonomy" id="2765361"/>
    <lineage>
        <taxon>Bacteria</taxon>
        <taxon>Pseudomonadati</taxon>
        <taxon>Bacteroidota</taxon>
        <taxon>Sphingobacteriia</taxon>
        <taxon>Sphingobacteriales</taxon>
        <taxon>Sphingobacteriaceae</taxon>
        <taxon>Pedobacter</taxon>
    </lineage>
</organism>
<protein>
    <recommendedName>
        <fullName evidence="4">Pectate lyase superfamily protein</fullName>
    </recommendedName>
</protein>
<dbReference type="Gene3D" id="2.160.20.10">
    <property type="entry name" value="Single-stranded right-handed beta-helix, Pectin lyase-like"/>
    <property type="match status" value="1"/>
</dbReference>
<accession>A0ABR7KVM3</accession>
<feature type="region of interest" description="Disordered" evidence="1">
    <location>
        <begin position="496"/>
        <end position="516"/>
    </location>
</feature>
<dbReference type="SUPFAM" id="SSF51126">
    <property type="entry name" value="Pectin lyase-like"/>
    <property type="match status" value="1"/>
</dbReference>
<dbReference type="RefSeq" id="WP_187072509.1">
    <property type="nucleotide sequence ID" value="NZ_JACRYL010000016.1"/>
</dbReference>
<evidence type="ECO:0000313" key="3">
    <source>
        <dbReference type="Proteomes" id="UP000652755"/>
    </source>
</evidence>
<dbReference type="InterPro" id="IPR011050">
    <property type="entry name" value="Pectin_lyase_fold/virulence"/>
</dbReference>
<name>A0ABR7KVM3_9SPHI</name>
<sequence length="516" mass="56928">MLKSIIRYCDKFGNLTNPCRIMVCILLILGFSAQISSAQEWESKFIKIKNDGHLQYIADQKGNTIPDFSHVGYHQNTKAIPQVQVVATLSATGDNDEAKIQEAINELAKKQPEANGIRGAILLKKGSYKIPGSLKISASGIVLRGEGEETKLIATGVGKRKTIVASGEGKLAEIPNTRVKIANHYVPVGAKSFHLSSTKGLSIGDKIVVYRPATANWIHDLKMDQIEPGTGTIQWTPEDYNFEFERTITAINGSQITIDNPIVMALEDQYGGGEIYKCTFEGRIAEIGIENLLLESEYNGDTDEEHGWDAIAFNKIENSWISGVTSRYFGYSCVNLSHDSKQITVKDSKCLAPKSQIIGGRRYSFNNDGQLNLFINCYASEGRHDYVTGAKVCGPNVFYNCKSENAKADIGPHHRWAMGTLYDNITTDGEINIQDRGNWGTGHGWSGVNQVLWNCTALKVTVQNPYVSGVNYAIGVKAEKTEGRLKGRPIGIWENQNKEGLKPPSLYLKQVEESKN</sequence>
<comment type="caution">
    <text evidence="2">The sequence shown here is derived from an EMBL/GenBank/DDBJ whole genome shotgun (WGS) entry which is preliminary data.</text>
</comment>
<gene>
    <name evidence="2" type="ORF">H7U22_16785</name>
</gene>
<reference evidence="2 3" key="1">
    <citation type="submission" date="2020-08" db="EMBL/GenBank/DDBJ databases">
        <authorList>
            <person name="Sun Q."/>
            <person name="Inoue M."/>
        </authorList>
    </citation>
    <scope>NUCLEOTIDE SEQUENCE [LARGE SCALE GENOMIC DNA]</scope>
    <source>
        <strain evidence="2 3">CCM 8938</strain>
    </source>
</reference>
<dbReference type="Proteomes" id="UP000652755">
    <property type="component" value="Unassembled WGS sequence"/>
</dbReference>
<keyword evidence="3" id="KW-1185">Reference proteome</keyword>